<keyword evidence="4" id="KW-0812">Transmembrane</keyword>
<name>A0A1E7RDZ6_9GAMM</name>
<gene>
    <name evidence="6" type="ORF">BJI46_09750</name>
</gene>
<comment type="catalytic activity">
    <reaction evidence="3">
        <text>di-trans,octa-cis-undecaprenyl diphosphate + H2O = di-trans,octa-cis-undecaprenyl phosphate + phosphate + H(+)</text>
        <dbReference type="Rhea" id="RHEA:28094"/>
        <dbReference type="ChEBI" id="CHEBI:15377"/>
        <dbReference type="ChEBI" id="CHEBI:15378"/>
        <dbReference type="ChEBI" id="CHEBI:43474"/>
        <dbReference type="ChEBI" id="CHEBI:58405"/>
        <dbReference type="ChEBI" id="CHEBI:60392"/>
        <dbReference type="EC" id="3.6.1.27"/>
    </reaction>
</comment>
<feature type="domain" description="Phosphatidic acid phosphatase type 2/haloperoxidase" evidence="5">
    <location>
        <begin position="57"/>
        <end position="166"/>
    </location>
</feature>
<feature type="transmembrane region" description="Helical" evidence="4">
    <location>
        <begin position="31"/>
        <end position="50"/>
    </location>
</feature>
<dbReference type="Proteomes" id="UP000185895">
    <property type="component" value="Unassembled WGS sequence"/>
</dbReference>
<keyword evidence="4" id="KW-0472">Membrane</keyword>
<sequence length="188" mass="21410">MTLSELNYFLFHLIHTDGANHDLFLQPALFFSHYLTTLIIIMLLGAAIIFRHPYHLLFLKALVITLFASAIGNLCDDYLYLPRPFTLGIGIPLIDHDANNSFPSSHMLVISTIALSYLFSAQYKLGIALMFCALMVGWSRIYLGVHFPYDIIGAIIVALSLNMLFYYLMPVLLRLNSLRKFSFLSRIK</sequence>
<dbReference type="Gene3D" id="1.20.144.10">
    <property type="entry name" value="Phosphatidic acid phosphatase type 2/haloperoxidase"/>
    <property type="match status" value="1"/>
</dbReference>
<evidence type="ECO:0000313" key="6">
    <source>
        <dbReference type="EMBL" id="OEY97503.1"/>
    </source>
</evidence>
<organism evidence="6 7">
    <name type="scientific">Acinetobacter qingfengensis</name>
    <dbReference type="NCBI Taxonomy" id="1262585"/>
    <lineage>
        <taxon>Bacteria</taxon>
        <taxon>Pseudomonadati</taxon>
        <taxon>Pseudomonadota</taxon>
        <taxon>Gammaproteobacteria</taxon>
        <taxon>Moraxellales</taxon>
        <taxon>Moraxellaceae</taxon>
        <taxon>Acinetobacter</taxon>
    </lineage>
</organism>
<feature type="transmembrane region" description="Helical" evidence="4">
    <location>
        <begin position="151"/>
        <end position="173"/>
    </location>
</feature>
<feature type="transmembrane region" description="Helical" evidence="4">
    <location>
        <begin position="57"/>
        <end position="81"/>
    </location>
</feature>
<keyword evidence="4" id="KW-1133">Transmembrane helix</keyword>
<dbReference type="InterPro" id="IPR000326">
    <property type="entry name" value="PAP2/HPO"/>
</dbReference>
<dbReference type="EMBL" id="MKKK01000008">
    <property type="protein sequence ID" value="OEY97503.1"/>
    <property type="molecule type" value="Genomic_DNA"/>
</dbReference>
<dbReference type="SMART" id="SM00014">
    <property type="entry name" value="acidPPc"/>
    <property type="match status" value="1"/>
</dbReference>
<feature type="transmembrane region" description="Helical" evidence="4">
    <location>
        <begin position="101"/>
        <end position="119"/>
    </location>
</feature>
<comment type="caution">
    <text evidence="6">The sequence shown here is derived from an EMBL/GenBank/DDBJ whole genome shotgun (WGS) entry which is preliminary data.</text>
</comment>
<feature type="transmembrane region" description="Helical" evidence="4">
    <location>
        <begin position="126"/>
        <end position="145"/>
    </location>
</feature>
<evidence type="ECO:0000256" key="2">
    <source>
        <dbReference type="ARBA" id="ARBA00032707"/>
    </source>
</evidence>
<evidence type="ECO:0000256" key="3">
    <source>
        <dbReference type="ARBA" id="ARBA00047594"/>
    </source>
</evidence>
<dbReference type="GO" id="GO:0050380">
    <property type="term" value="F:undecaprenyl-diphosphatase activity"/>
    <property type="evidence" value="ECO:0007669"/>
    <property type="project" value="UniProtKB-EC"/>
</dbReference>
<dbReference type="PANTHER" id="PTHR14969:SF13">
    <property type="entry name" value="AT30094P"/>
    <property type="match status" value="1"/>
</dbReference>
<dbReference type="OrthoDB" id="9801622at2"/>
<proteinExistence type="predicted"/>
<dbReference type="Pfam" id="PF01569">
    <property type="entry name" value="PAP2"/>
    <property type="match status" value="1"/>
</dbReference>
<protein>
    <recommendedName>
        <fullName evidence="1">undecaprenyl-diphosphate phosphatase</fullName>
        <ecNumber evidence="1">3.6.1.27</ecNumber>
    </recommendedName>
    <alternativeName>
        <fullName evidence="2">Undecaprenyl pyrophosphate phosphatase</fullName>
    </alternativeName>
</protein>
<evidence type="ECO:0000256" key="4">
    <source>
        <dbReference type="SAM" id="Phobius"/>
    </source>
</evidence>
<dbReference type="EC" id="3.6.1.27" evidence="1"/>
<evidence type="ECO:0000313" key="7">
    <source>
        <dbReference type="Proteomes" id="UP000185895"/>
    </source>
</evidence>
<dbReference type="AlphaFoldDB" id="A0A1E7RDZ6"/>
<dbReference type="InterPro" id="IPR036938">
    <property type="entry name" value="PAP2/HPO_sf"/>
</dbReference>
<evidence type="ECO:0000256" key="1">
    <source>
        <dbReference type="ARBA" id="ARBA00012374"/>
    </source>
</evidence>
<evidence type="ECO:0000259" key="5">
    <source>
        <dbReference type="SMART" id="SM00014"/>
    </source>
</evidence>
<dbReference type="RefSeq" id="WP_070069090.1">
    <property type="nucleotide sequence ID" value="NZ_MKKK01000008.1"/>
</dbReference>
<keyword evidence="7" id="KW-1185">Reference proteome</keyword>
<reference evidence="6 7" key="1">
    <citation type="submission" date="2016-09" db="EMBL/GenBank/DDBJ databases">
        <authorList>
            <person name="Capua I."/>
            <person name="De Benedictis P."/>
            <person name="Joannis T."/>
            <person name="Lombin L.H."/>
            <person name="Cattoli G."/>
        </authorList>
    </citation>
    <scope>NUCLEOTIDE SEQUENCE [LARGE SCALE GENOMIC DNA]</scope>
    <source>
        <strain evidence="6 7">ANC 4671</strain>
    </source>
</reference>
<accession>A0A1E7RDZ6</accession>
<dbReference type="SUPFAM" id="SSF48317">
    <property type="entry name" value="Acid phosphatase/Vanadium-dependent haloperoxidase"/>
    <property type="match status" value="1"/>
</dbReference>
<dbReference type="PANTHER" id="PTHR14969">
    <property type="entry name" value="SPHINGOSINE-1-PHOSPHATE PHOSPHOHYDROLASE"/>
    <property type="match status" value="1"/>
</dbReference>
<dbReference type="STRING" id="1262585.BJI46_09750"/>